<evidence type="ECO:0000256" key="2">
    <source>
        <dbReference type="ARBA" id="ARBA00022723"/>
    </source>
</evidence>
<dbReference type="PANTHER" id="PTHR11709">
    <property type="entry name" value="MULTI-COPPER OXIDASE"/>
    <property type="match status" value="1"/>
</dbReference>
<dbReference type="SMR" id="A0A9P4T615"/>
<comment type="similarity">
    <text evidence="1">Belongs to the multicopper oxidase family.</text>
</comment>
<dbReference type="Gene3D" id="2.60.40.420">
    <property type="entry name" value="Cupredoxins - blue copper proteins"/>
    <property type="match status" value="3"/>
</dbReference>
<evidence type="ECO:0000259" key="7">
    <source>
        <dbReference type="Pfam" id="PF07731"/>
    </source>
</evidence>
<evidence type="ECO:0000313" key="10">
    <source>
        <dbReference type="Proteomes" id="UP000801428"/>
    </source>
</evidence>
<comment type="caution">
    <text evidence="9">The sequence shown here is derived from an EMBL/GenBank/DDBJ whole genome shotgun (WGS) entry which is preliminary data.</text>
</comment>
<dbReference type="Proteomes" id="UP000801428">
    <property type="component" value="Unassembled WGS sequence"/>
</dbReference>
<dbReference type="GO" id="GO:0010106">
    <property type="term" value="P:cellular response to iron ion starvation"/>
    <property type="evidence" value="ECO:0007669"/>
    <property type="project" value="TreeGrafter"/>
</dbReference>
<dbReference type="GO" id="GO:0004322">
    <property type="term" value="F:ferroxidase activity"/>
    <property type="evidence" value="ECO:0007669"/>
    <property type="project" value="TreeGrafter"/>
</dbReference>
<dbReference type="InterPro" id="IPR008972">
    <property type="entry name" value="Cupredoxin"/>
</dbReference>
<dbReference type="PROSITE" id="PS00080">
    <property type="entry name" value="MULTICOPPER_OXIDASE2"/>
    <property type="match status" value="1"/>
</dbReference>
<evidence type="ECO:0000259" key="6">
    <source>
        <dbReference type="Pfam" id="PF00394"/>
    </source>
</evidence>
<dbReference type="PANTHER" id="PTHR11709:SF361">
    <property type="entry name" value="IRON TRANSPORT MULTICOPPER OXIDASE FET3"/>
    <property type="match status" value="1"/>
</dbReference>
<feature type="domain" description="Plastocyanin-like" evidence="8">
    <location>
        <begin position="24"/>
        <end position="136"/>
    </location>
</feature>
<dbReference type="InterPro" id="IPR045087">
    <property type="entry name" value="Cu-oxidase_fam"/>
</dbReference>
<dbReference type="CDD" id="cd13899">
    <property type="entry name" value="CuRO_3_Fet3p"/>
    <property type="match status" value="1"/>
</dbReference>
<dbReference type="GO" id="GO:0005507">
    <property type="term" value="F:copper ion binding"/>
    <property type="evidence" value="ECO:0007669"/>
    <property type="project" value="InterPro"/>
</dbReference>
<dbReference type="InterPro" id="IPR044130">
    <property type="entry name" value="CuRO_2_Fet3-like"/>
</dbReference>
<dbReference type="Pfam" id="PF00394">
    <property type="entry name" value="Cu-oxidase"/>
    <property type="match status" value="1"/>
</dbReference>
<dbReference type="InterPro" id="IPR010916">
    <property type="entry name" value="TonB_box_CS"/>
</dbReference>
<dbReference type="SUPFAM" id="SSF49503">
    <property type="entry name" value="Cupredoxins"/>
    <property type="match status" value="3"/>
</dbReference>
<dbReference type="GO" id="GO:0033215">
    <property type="term" value="P:reductive iron assimilation"/>
    <property type="evidence" value="ECO:0007669"/>
    <property type="project" value="TreeGrafter"/>
</dbReference>
<dbReference type="CDD" id="cd13877">
    <property type="entry name" value="CuRO_2_Fet3p_like"/>
    <property type="match status" value="1"/>
</dbReference>
<evidence type="ECO:0000259" key="8">
    <source>
        <dbReference type="Pfam" id="PF07732"/>
    </source>
</evidence>
<dbReference type="GO" id="GO:0033573">
    <property type="term" value="C:high-affinity iron permease complex"/>
    <property type="evidence" value="ECO:0007669"/>
    <property type="project" value="TreeGrafter"/>
</dbReference>
<keyword evidence="5" id="KW-0186">Copper</keyword>
<dbReference type="InterPro" id="IPR033138">
    <property type="entry name" value="Cu_oxidase_CS"/>
</dbReference>
<evidence type="ECO:0000256" key="3">
    <source>
        <dbReference type="ARBA" id="ARBA00022729"/>
    </source>
</evidence>
<name>A0A9P4T615_CURKU</name>
<sequence length="544" mass="59950">MIGILHGKSPFEISMYTFLTLVARVNAAADGYNRPVIGINGQWPLPKVEANVGDTIVVTATNKLGNETTSLHWHGMFQTESNNMDGPIGVTQCGIPPGSSYTYQFTANPAGSFWYHSHAPGQYPDGLRGPMIIHDPAWEKSLNIEDQYVMTLSDWYHDQMPGLVNYYLGTQNTDGAEPIPQASLINDKMTETFKIKPGKRYLIRIISMSALAAHYVHFEGHKMQVVAVDGVPVKATDADVINISAAQRYDVIITGREKADKNYAFVAAFDPDMFDSVPPTLNMNSDGILQYSEKAAKPPPIRDTTFQNVLDDFELTPLDQQALLGKPTKEITLSVNFTSYDVGQRAALGETPYIGQKVPTLFTALSTGKAATNPIVYGETVNPHILNKGDIVQITVNNLDEGNHPFHLHGHNFQVLSRSTSQPWQGDASKFPMSPMRRDTVKVPGSGSIVLRFVADNPGVFLLHCHLDWHVEAGLSVTFIEAPLELQKQFPNGVSEKQKAMCRKQQIPTEGNCAGNTRDLLDVSQCAQKERFDATSYESLIKSP</sequence>
<feature type="domain" description="Plastocyanin-like" evidence="6">
    <location>
        <begin position="147"/>
        <end position="293"/>
    </location>
</feature>
<dbReference type="OrthoDB" id="2121828at2759"/>
<keyword evidence="3" id="KW-0732">Signal</keyword>
<accession>A0A9P4T615</accession>
<dbReference type="InterPro" id="IPR011706">
    <property type="entry name" value="Cu-oxidase_C"/>
</dbReference>
<dbReference type="InterPro" id="IPR001117">
    <property type="entry name" value="Cu-oxidase_2nd"/>
</dbReference>
<gene>
    <name evidence="9" type="ORF">E8E13_002579</name>
</gene>
<dbReference type="InterPro" id="IPR011707">
    <property type="entry name" value="Cu-oxidase-like_N"/>
</dbReference>
<dbReference type="EMBL" id="SWKU01000035">
    <property type="protein sequence ID" value="KAF2995071.1"/>
    <property type="molecule type" value="Genomic_DNA"/>
</dbReference>
<evidence type="ECO:0000313" key="9">
    <source>
        <dbReference type="EMBL" id="KAF2995071.1"/>
    </source>
</evidence>
<keyword evidence="10" id="KW-1185">Reference proteome</keyword>
<evidence type="ECO:0008006" key="11">
    <source>
        <dbReference type="Google" id="ProtNLM"/>
    </source>
</evidence>
<keyword evidence="2" id="KW-0479">Metal-binding</keyword>
<dbReference type="InterPro" id="IPR002355">
    <property type="entry name" value="Cu_oxidase_Cu_BS"/>
</dbReference>
<dbReference type="PROSITE" id="PS00079">
    <property type="entry name" value="MULTICOPPER_OXIDASE1"/>
    <property type="match status" value="2"/>
</dbReference>
<proteinExistence type="inferred from homology"/>
<evidence type="ECO:0000256" key="4">
    <source>
        <dbReference type="ARBA" id="ARBA00023002"/>
    </source>
</evidence>
<reference evidence="9" key="1">
    <citation type="submission" date="2019-04" db="EMBL/GenBank/DDBJ databases">
        <title>Sequencing of skin fungus with MAO and IRED activity.</title>
        <authorList>
            <person name="Marsaioli A.J."/>
            <person name="Bonatto J.M.C."/>
            <person name="Reis Junior O."/>
        </authorList>
    </citation>
    <scope>NUCLEOTIDE SEQUENCE</scope>
    <source>
        <strain evidence="9">30M1</strain>
    </source>
</reference>
<evidence type="ECO:0000256" key="5">
    <source>
        <dbReference type="ARBA" id="ARBA00023008"/>
    </source>
</evidence>
<dbReference type="AlphaFoldDB" id="A0A9P4T615"/>
<feature type="domain" description="Plastocyanin-like" evidence="7">
    <location>
        <begin position="355"/>
        <end position="483"/>
    </location>
</feature>
<dbReference type="PROSITE" id="PS00430">
    <property type="entry name" value="TONB_DEPENDENT_REC_1"/>
    <property type="match status" value="1"/>
</dbReference>
<dbReference type="Pfam" id="PF07732">
    <property type="entry name" value="Cu-oxidase_3"/>
    <property type="match status" value="1"/>
</dbReference>
<dbReference type="Pfam" id="PF07731">
    <property type="entry name" value="Cu-oxidase_2"/>
    <property type="match status" value="1"/>
</dbReference>
<keyword evidence="4" id="KW-0560">Oxidoreductase</keyword>
<organism evidence="9 10">
    <name type="scientific">Curvularia kusanoi</name>
    <name type="common">Cochliobolus kusanoi</name>
    <dbReference type="NCBI Taxonomy" id="90978"/>
    <lineage>
        <taxon>Eukaryota</taxon>
        <taxon>Fungi</taxon>
        <taxon>Dikarya</taxon>
        <taxon>Ascomycota</taxon>
        <taxon>Pezizomycotina</taxon>
        <taxon>Dothideomycetes</taxon>
        <taxon>Pleosporomycetidae</taxon>
        <taxon>Pleosporales</taxon>
        <taxon>Pleosporineae</taxon>
        <taxon>Pleosporaceae</taxon>
        <taxon>Curvularia</taxon>
    </lineage>
</organism>
<protein>
    <recommendedName>
        <fullName evidence="11">Laccase</fullName>
    </recommendedName>
</protein>
<evidence type="ECO:0000256" key="1">
    <source>
        <dbReference type="ARBA" id="ARBA00010609"/>
    </source>
</evidence>